<dbReference type="InterPro" id="IPR035684">
    <property type="entry name" value="ArgRS_core"/>
</dbReference>
<keyword evidence="7 9" id="KW-0030">Aminoacyl-tRNA synthetase</keyword>
<keyword evidence="4 9" id="KW-0547">Nucleotide-binding</keyword>
<dbReference type="eggNOG" id="COG0018">
    <property type="taxonomic scope" value="Bacteria"/>
</dbReference>
<sequence length="644" mass="70865">MDNLLVERPCVIRHRASFSIKNSLVANITLFLYNTFTMADVKDTCRAIIAAALNEFIKEKDPAAEAVSADKIVVQNAPNPEMGDLGAPMFVFAKALRMAPPQIASGVVAKITDKSLGEFLAVGPYVNVKLNKAGAAAPILAAVKAQGDTYGSINSDGKKPLEGRRVMIEFSSPNTNKPLHLGHVRNDALGESVSRILKAAGAEVYKVDLINNRGVHICKSMLAYKLFHEANGDTPESLGMKGDHFVGQCYVEFDKYLKGEKDKPETAHPEANQMAEDMLIKWEAGDPEVHALWEKMNGWTFDGVKETYERTGISFDKYYFESETYLKGKDEIMKGLEKGVFFKAEDGSVRIDVTDVVGKGKDEDNHEKVLLRKDGTSVYITQDIGTAISRHDDWAFNQLVYVVASEQNYHFKILFHILKKLGFDWADKLYHLSYGLVNLPSGRMKSREGTVVDADDLVDSLHADALAAIKERGRDGEVGDADEVAEKVALGALHYYMLQATPIKDMLFNPAESLSFNGNTGPYLQYMGARINSILAKAAEAGVAEDGSEAAVALLSSEDEWALIKQLGDYPNVIAKAAENLDPSEVAAYVYEVAKLFSKFYQNCPIVTAENKQLAGARLYLASCTLQVIKNAMKLVLVPYLEKM</sequence>
<dbReference type="GO" id="GO:0006420">
    <property type="term" value="P:arginyl-tRNA aminoacylation"/>
    <property type="evidence" value="ECO:0007669"/>
    <property type="project" value="UniProtKB-UniRule"/>
</dbReference>
<name>A0A1H9FI88_9SPIR</name>
<evidence type="ECO:0000256" key="10">
    <source>
        <dbReference type="RuleBase" id="RU363038"/>
    </source>
</evidence>
<dbReference type="SMART" id="SM01016">
    <property type="entry name" value="Arg_tRNA_synt_N"/>
    <property type="match status" value="1"/>
</dbReference>
<dbReference type="InterPro" id="IPR005148">
    <property type="entry name" value="Arg-tRNA-synth_N"/>
</dbReference>
<dbReference type="Gene3D" id="3.40.50.620">
    <property type="entry name" value="HUPs"/>
    <property type="match status" value="1"/>
</dbReference>
<evidence type="ECO:0000256" key="9">
    <source>
        <dbReference type="HAMAP-Rule" id="MF_00123"/>
    </source>
</evidence>
<dbReference type="InterPro" id="IPR001412">
    <property type="entry name" value="aa-tRNA-synth_I_CS"/>
</dbReference>
<dbReference type="Gene3D" id="1.10.730.10">
    <property type="entry name" value="Isoleucyl-tRNA Synthetase, Domain 1"/>
    <property type="match status" value="1"/>
</dbReference>
<feature type="short sequence motif" description="'HIGH' region" evidence="9">
    <location>
        <begin position="173"/>
        <end position="183"/>
    </location>
</feature>
<dbReference type="Gene3D" id="3.30.1360.70">
    <property type="entry name" value="Arginyl tRNA synthetase N-terminal domain"/>
    <property type="match status" value="1"/>
</dbReference>
<dbReference type="GO" id="GO:0005524">
    <property type="term" value="F:ATP binding"/>
    <property type="evidence" value="ECO:0007669"/>
    <property type="project" value="UniProtKB-UniRule"/>
</dbReference>
<dbReference type="GO" id="GO:0004814">
    <property type="term" value="F:arginine-tRNA ligase activity"/>
    <property type="evidence" value="ECO:0007669"/>
    <property type="project" value="UniProtKB-UniRule"/>
</dbReference>
<feature type="domain" description="Arginyl tRNA synthetase N-terminal" evidence="12">
    <location>
        <begin position="43"/>
        <end position="130"/>
    </location>
</feature>
<evidence type="ECO:0000256" key="1">
    <source>
        <dbReference type="ARBA" id="ARBA00005594"/>
    </source>
</evidence>
<comment type="subcellular location">
    <subcellularLocation>
        <location evidence="9">Cytoplasm</location>
    </subcellularLocation>
</comment>
<dbReference type="Pfam" id="PF05746">
    <property type="entry name" value="DALR_1"/>
    <property type="match status" value="1"/>
</dbReference>
<proteinExistence type="inferred from homology"/>
<evidence type="ECO:0000256" key="5">
    <source>
        <dbReference type="ARBA" id="ARBA00022840"/>
    </source>
</evidence>
<evidence type="ECO:0000313" key="13">
    <source>
        <dbReference type="EMBL" id="SEQ37612.1"/>
    </source>
</evidence>
<evidence type="ECO:0000256" key="3">
    <source>
        <dbReference type="ARBA" id="ARBA00022598"/>
    </source>
</evidence>
<dbReference type="SMART" id="SM00836">
    <property type="entry name" value="DALR_1"/>
    <property type="match status" value="1"/>
</dbReference>
<dbReference type="FunFam" id="1.10.730.10:FF:000006">
    <property type="entry name" value="Arginyl-tRNA synthetase 2, mitochondrial"/>
    <property type="match status" value="1"/>
</dbReference>
<dbReference type="EC" id="6.1.1.19" evidence="9"/>
<dbReference type="Pfam" id="PF00750">
    <property type="entry name" value="tRNA-synt_1d"/>
    <property type="match status" value="1"/>
</dbReference>
<dbReference type="AlphaFoldDB" id="A0A1H9FI88"/>
<comment type="similarity">
    <text evidence="1 9 10">Belongs to the class-I aminoacyl-tRNA synthetase family.</text>
</comment>
<dbReference type="Pfam" id="PF03485">
    <property type="entry name" value="Arg_tRNA_synt_N"/>
    <property type="match status" value="1"/>
</dbReference>
<comment type="catalytic activity">
    <reaction evidence="8 9">
        <text>tRNA(Arg) + L-arginine + ATP = L-arginyl-tRNA(Arg) + AMP + diphosphate</text>
        <dbReference type="Rhea" id="RHEA:20301"/>
        <dbReference type="Rhea" id="RHEA-COMP:9658"/>
        <dbReference type="Rhea" id="RHEA-COMP:9673"/>
        <dbReference type="ChEBI" id="CHEBI:30616"/>
        <dbReference type="ChEBI" id="CHEBI:32682"/>
        <dbReference type="ChEBI" id="CHEBI:33019"/>
        <dbReference type="ChEBI" id="CHEBI:78442"/>
        <dbReference type="ChEBI" id="CHEBI:78513"/>
        <dbReference type="ChEBI" id="CHEBI:456215"/>
        <dbReference type="EC" id="6.1.1.19"/>
    </reaction>
</comment>
<dbReference type="GO" id="GO:0005737">
    <property type="term" value="C:cytoplasm"/>
    <property type="evidence" value="ECO:0007669"/>
    <property type="project" value="UniProtKB-SubCell"/>
</dbReference>
<keyword evidence="5 9" id="KW-0067">ATP-binding</keyword>
<evidence type="ECO:0000259" key="11">
    <source>
        <dbReference type="SMART" id="SM00836"/>
    </source>
</evidence>
<reference evidence="13 14" key="1">
    <citation type="submission" date="2016-10" db="EMBL/GenBank/DDBJ databases">
        <authorList>
            <person name="de Groot N.N."/>
        </authorList>
    </citation>
    <scope>NUCLEOTIDE SEQUENCE [LARGE SCALE GENOMIC DNA]</scope>
    <source>
        <strain evidence="13 14">B25</strain>
    </source>
</reference>
<dbReference type="Proteomes" id="UP000182360">
    <property type="component" value="Unassembled WGS sequence"/>
</dbReference>
<feature type="domain" description="DALR anticodon binding" evidence="11">
    <location>
        <begin position="524"/>
        <end position="644"/>
    </location>
</feature>
<evidence type="ECO:0000313" key="14">
    <source>
        <dbReference type="Proteomes" id="UP000182360"/>
    </source>
</evidence>
<keyword evidence="3 9" id="KW-0436">Ligase</keyword>
<dbReference type="SUPFAM" id="SSF55190">
    <property type="entry name" value="Arginyl-tRNA synthetase (ArgRS), N-terminal 'additional' domain"/>
    <property type="match status" value="1"/>
</dbReference>
<evidence type="ECO:0000256" key="8">
    <source>
        <dbReference type="ARBA" id="ARBA00049339"/>
    </source>
</evidence>
<dbReference type="InterPro" id="IPR009080">
    <property type="entry name" value="tRNAsynth_Ia_anticodon-bd"/>
</dbReference>
<keyword evidence="14" id="KW-1185">Reference proteome</keyword>
<keyword evidence="6 9" id="KW-0648">Protein biosynthesis</keyword>
<keyword evidence="2 9" id="KW-0963">Cytoplasm</keyword>
<dbReference type="PRINTS" id="PR01038">
    <property type="entry name" value="TRNASYNTHARG"/>
</dbReference>
<dbReference type="NCBIfam" id="TIGR00456">
    <property type="entry name" value="argS"/>
    <property type="match status" value="1"/>
</dbReference>
<organism evidence="13 14">
    <name type="scientific">Treponema bryantii</name>
    <dbReference type="NCBI Taxonomy" id="163"/>
    <lineage>
        <taxon>Bacteria</taxon>
        <taxon>Pseudomonadati</taxon>
        <taxon>Spirochaetota</taxon>
        <taxon>Spirochaetia</taxon>
        <taxon>Spirochaetales</taxon>
        <taxon>Treponemataceae</taxon>
        <taxon>Treponema</taxon>
    </lineage>
</organism>
<gene>
    <name evidence="9" type="primary">argS</name>
    <name evidence="13" type="ORF">SAMN04487977_10450</name>
</gene>
<dbReference type="SUPFAM" id="SSF52374">
    <property type="entry name" value="Nucleotidylyl transferase"/>
    <property type="match status" value="1"/>
</dbReference>
<dbReference type="EMBL" id="FOFU01000004">
    <property type="protein sequence ID" value="SEQ37612.1"/>
    <property type="molecule type" value="Genomic_DNA"/>
</dbReference>
<evidence type="ECO:0000259" key="12">
    <source>
        <dbReference type="SMART" id="SM01016"/>
    </source>
</evidence>
<dbReference type="PANTHER" id="PTHR11956">
    <property type="entry name" value="ARGINYL-TRNA SYNTHETASE"/>
    <property type="match status" value="1"/>
</dbReference>
<dbReference type="STRING" id="163.SAMN04487775_11150"/>
<evidence type="ECO:0000256" key="6">
    <source>
        <dbReference type="ARBA" id="ARBA00022917"/>
    </source>
</evidence>
<dbReference type="InterPro" id="IPR014729">
    <property type="entry name" value="Rossmann-like_a/b/a_fold"/>
</dbReference>
<accession>A0A1H9FI88</accession>
<protein>
    <recommendedName>
        <fullName evidence="9">Arginine--tRNA ligase</fullName>
        <ecNumber evidence="9">6.1.1.19</ecNumber>
    </recommendedName>
    <alternativeName>
        <fullName evidence="9">Arginyl-tRNA synthetase</fullName>
        <shortName evidence="9">ArgRS</shortName>
    </alternativeName>
</protein>
<evidence type="ECO:0000256" key="2">
    <source>
        <dbReference type="ARBA" id="ARBA00022490"/>
    </source>
</evidence>
<dbReference type="InterPro" id="IPR036695">
    <property type="entry name" value="Arg-tRNA-synth_N_sf"/>
</dbReference>
<evidence type="ECO:0000256" key="7">
    <source>
        <dbReference type="ARBA" id="ARBA00023146"/>
    </source>
</evidence>
<dbReference type="CDD" id="cd00671">
    <property type="entry name" value="ArgRS_core"/>
    <property type="match status" value="1"/>
</dbReference>
<dbReference type="PANTHER" id="PTHR11956:SF5">
    <property type="entry name" value="ARGININE--TRNA LIGASE, CYTOPLASMIC"/>
    <property type="match status" value="1"/>
</dbReference>
<dbReference type="PROSITE" id="PS00178">
    <property type="entry name" value="AA_TRNA_LIGASE_I"/>
    <property type="match status" value="1"/>
</dbReference>
<dbReference type="InterPro" id="IPR008909">
    <property type="entry name" value="DALR_anticod-bd"/>
</dbReference>
<dbReference type="InterPro" id="IPR001278">
    <property type="entry name" value="Arg-tRNA-ligase"/>
</dbReference>
<evidence type="ECO:0000256" key="4">
    <source>
        <dbReference type="ARBA" id="ARBA00022741"/>
    </source>
</evidence>
<comment type="subunit">
    <text evidence="9">Monomer.</text>
</comment>
<dbReference type="SUPFAM" id="SSF47323">
    <property type="entry name" value="Anticodon-binding domain of a subclass of class I aminoacyl-tRNA synthetases"/>
    <property type="match status" value="1"/>
</dbReference>
<dbReference type="HAMAP" id="MF_00123">
    <property type="entry name" value="Arg_tRNA_synth"/>
    <property type="match status" value="1"/>
</dbReference>